<dbReference type="Gene3D" id="1.10.357.10">
    <property type="entry name" value="Tetracycline Repressor, domain 2"/>
    <property type="match status" value="1"/>
</dbReference>
<protein>
    <submittedName>
        <fullName evidence="6">TetR/AcrR family transcriptional regulator</fullName>
    </submittedName>
</protein>
<dbReference type="GO" id="GO:0000976">
    <property type="term" value="F:transcription cis-regulatory region binding"/>
    <property type="evidence" value="ECO:0007669"/>
    <property type="project" value="TreeGrafter"/>
</dbReference>
<organism evidence="6 7">
    <name type="scientific">Qipengyuania aquimaris</name>
    <dbReference type="NCBI Taxonomy" id="255984"/>
    <lineage>
        <taxon>Bacteria</taxon>
        <taxon>Pseudomonadati</taxon>
        <taxon>Pseudomonadota</taxon>
        <taxon>Alphaproteobacteria</taxon>
        <taxon>Sphingomonadales</taxon>
        <taxon>Erythrobacteraceae</taxon>
        <taxon>Qipengyuania</taxon>
    </lineage>
</organism>
<dbReference type="Pfam" id="PF00440">
    <property type="entry name" value="TetR_N"/>
    <property type="match status" value="1"/>
</dbReference>
<keyword evidence="2 4" id="KW-0238">DNA-binding</keyword>
<accession>A0A9Q3RZK8</accession>
<proteinExistence type="predicted"/>
<feature type="DNA-binding region" description="H-T-H motif" evidence="4">
    <location>
        <begin position="23"/>
        <end position="42"/>
    </location>
</feature>
<dbReference type="InterPro" id="IPR050109">
    <property type="entry name" value="HTH-type_TetR-like_transc_reg"/>
</dbReference>
<name>A0A9Q3RZK8_9SPHN</name>
<reference evidence="6" key="1">
    <citation type="submission" date="2021-06" db="EMBL/GenBank/DDBJ databases">
        <title>50 bacteria genomes isolated from Dapeng, Shenzhen, China.</title>
        <authorList>
            <person name="Zheng W."/>
            <person name="Yu S."/>
            <person name="Huang Y."/>
        </authorList>
    </citation>
    <scope>NUCLEOTIDE SEQUENCE</scope>
    <source>
        <strain evidence="6">DP4N28-2</strain>
    </source>
</reference>
<dbReference type="PANTHER" id="PTHR30055">
    <property type="entry name" value="HTH-TYPE TRANSCRIPTIONAL REGULATOR RUTR"/>
    <property type="match status" value="1"/>
</dbReference>
<evidence type="ECO:0000259" key="5">
    <source>
        <dbReference type="PROSITE" id="PS50977"/>
    </source>
</evidence>
<keyword evidence="1" id="KW-0805">Transcription regulation</keyword>
<dbReference type="GO" id="GO:0003700">
    <property type="term" value="F:DNA-binding transcription factor activity"/>
    <property type="evidence" value="ECO:0007669"/>
    <property type="project" value="TreeGrafter"/>
</dbReference>
<dbReference type="PROSITE" id="PS50977">
    <property type="entry name" value="HTH_TETR_2"/>
    <property type="match status" value="1"/>
</dbReference>
<dbReference type="SUPFAM" id="SSF46689">
    <property type="entry name" value="Homeodomain-like"/>
    <property type="match status" value="1"/>
</dbReference>
<keyword evidence="3" id="KW-0804">Transcription</keyword>
<evidence type="ECO:0000256" key="4">
    <source>
        <dbReference type="PROSITE-ProRule" id="PRU00335"/>
    </source>
</evidence>
<comment type="caution">
    <text evidence="6">The sequence shown here is derived from an EMBL/GenBank/DDBJ whole genome shotgun (WGS) entry which is preliminary data.</text>
</comment>
<dbReference type="Proteomes" id="UP000824927">
    <property type="component" value="Unassembled WGS sequence"/>
</dbReference>
<evidence type="ECO:0000256" key="3">
    <source>
        <dbReference type="ARBA" id="ARBA00023163"/>
    </source>
</evidence>
<dbReference type="AlphaFoldDB" id="A0A9Q3RZK8"/>
<sequence>MTRETLLPAMAAHVLEHGIAGVSLRPLAKAAGTSDRMLIYHFGNRQGAIDALLDYLAKLYETGLEAALPAKRARNRRETVRQILEVTAADELRPFMRLWWDVVAAAASGDETFRKSAASTMGLLLDWLEAHMPEDDPDPRGGARLLLTFIEGSQMLDAVGRADIAEAGLAALEG</sequence>
<dbReference type="InterPro" id="IPR001647">
    <property type="entry name" value="HTH_TetR"/>
</dbReference>
<evidence type="ECO:0000313" key="7">
    <source>
        <dbReference type="Proteomes" id="UP000824927"/>
    </source>
</evidence>
<evidence type="ECO:0000256" key="1">
    <source>
        <dbReference type="ARBA" id="ARBA00023015"/>
    </source>
</evidence>
<dbReference type="RefSeq" id="WP_222404497.1">
    <property type="nucleotide sequence ID" value="NZ_JAHVKP010000001.1"/>
</dbReference>
<dbReference type="EMBL" id="JAHVKP010000001">
    <property type="protein sequence ID" value="MBY6217363.1"/>
    <property type="molecule type" value="Genomic_DNA"/>
</dbReference>
<evidence type="ECO:0000313" key="6">
    <source>
        <dbReference type="EMBL" id="MBY6217363.1"/>
    </source>
</evidence>
<dbReference type="PANTHER" id="PTHR30055:SF234">
    <property type="entry name" value="HTH-TYPE TRANSCRIPTIONAL REGULATOR BETI"/>
    <property type="match status" value="1"/>
</dbReference>
<feature type="domain" description="HTH tetR-type" evidence="5">
    <location>
        <begin position="1"/>
        <end position="60"/>
    </location>
</feature>
<evidence type="ECO:0000256" key="2">
    <source>
        <dbReference type="ARBA" id="ARBA00023125"/>
    </source>
</evidence>
<gene>
    <name evidence="6" type="ORF">KUV31_03300</name>
</gene>
<dbReference type="InterPro" id="IPR009057">
    <property type="entry name" value="Homeodomain-like_sf"/>
</dbReference>